<accession>A0ABV7J7L1</accession>
<name>A0ABV7J7L1_9GAMM</name>
<proteinExistence type="predicted"/>
<gene>
    <name evidence="2" type="ORF">ACFODZ_01375</name>
</gene>
<evidence type="ECO:0000256" key="1">
    <source>
        <dbReference type="SAM" id="SignalP"/>
    </source>
</evidence>
<dbReference type="Proteomes" id="UP001595533">
    <property type="component" value="Unassembled WGS sequence"/>
</dbReference>
<evidence type="ECO:0000313" key="2">
    <source>
        <dbReference type="EMBL" id="MFC3192880.1"/>
    </source>
</evidence>
<keyword evidence="3" id="KW-1185">Reference proteome</keyword>
<feature type="signal peptide" evidence="1">
    <location>
        <begin position="1"/>
        <end position="22"/>
    </location>
</feature>
<sequence>MKIKNMMLTVGLGVALMGNASATDTPQYGLEYTAKGFTLAEIELSNGNTVKFIEVPELETVMMGEIVPVGDQEQFVMDLIDGDFLQKYLQLTPESVPVPQKLIDISLSEASMESPYYGPVLSESDANLPLSMHAMLGEHTADLLVHRTVTAQLNEPVFIDLFELGLELPASTQSGGSGSCNNSTGYQYFKDNHCGTSGNQGYGKSEGYCYNAMSQNLQKTSAKSMRTTYTRHATCGSGQGRVRHSRNSAGGFFTFFDAYSAPNTVEKWQSKKSGVAWKRRVAFNKMSGNGYVRGWVKYYKQIVQ</sequence>
<protein>
    <submittedName>
        <fullName evidence="2">Uncharacterized protein</fullName>
    </submittedName>
</protein>
<keyword evidence="1" id="KW-0732">Signal</keyword>
<evidence type="ECO:0000313" key="3">
    <source>
        <dbReference type="Proteomes" id="UP001595533"/>
    </source>
</evidence>
<dbReference type="RefSeq" id="WP_077409547.1">
    <property type="nucleotide sequence ID" value="NZ_JBHRTS010000001.1"/>
</dbReference>
<feature type="chain" id="PRO_5046988404" evidence="1">
    <location>
        <begin position="23"/>
        <end position="304"/>
    </location>
</feature>
<comment type="caution">
    <text evidence="2">The sequence shown here is derived from an EMBL/GenBank/DDBJ whole genome shotgun (WGS) entry which is preliminary data.</text>
</comment>
<reference evidence="3" key="1">
    <citation type="journal article" date="2019" name="Int. J. Syst. Evol. Microbiol.">
        <title>The Global Catalogue of Microorganisms (GCM) 10K type strain sequencing project: providing services to taxonomists for standard genome sequencing and annotation.</title>
        <authorList>
            <consortium name="The Broad Institute Genomics Platform"/>
            <consortium name="The Broad Institute Genome Sequencing Center for Infectious Disease"/>
            <person name="Wu L."/>
            <person name="Ma J."/>
        </authorList>
    </citation>
    <scope>NUCLEOTIDE SEQUENCE [LARGE SCALE GENOMIC DNA]</scope>
    <source>
        <strain evidence="3">KCTC 42953</strain>
    </source>
</reference>
<organism evidence="2 3">
    <name type="scientific">Marinicella sediminis</name>
    <dbReference type="NCBI Taxonomy" id="1792834"/>
    <lineage>
        <taxon>Bacteria</taxon>
        <taxon>Pseudomonadati</taxon>
        <taxon>Pseudomonadota</taxon>
        <taxon>Gammaproteobacteria</taxon>
        <taxon>Lysobacterales</taxon>
        <taxon>Marinicellaceae</taxon>
        <taxon>Marinicella</taxon>
    </lineage>
</organism>
<dbReference type="EMBL" id="JBHRTS010000001">
    <property type="protein sequence ID" value="MFC3192880.1"/>
    <property type="molecule type" value="Genomic_DNA"/>
</dbReference>